<protein>
    <submittedName>
        <fullName evidence="1">Uncharacterized protein</fullName>
    </submittedName>
</protein>
<dbReference type="Proteomes" id="UP000241389">
    <property type="component" value="Segment"/>
</dbReference>
<organism evidence="1">
    <name type="scientific">Bordetella phage LK3</name>
    <dbReference type="NCBI Taxonomy" id="1926943"/>
    <lineage>
        <taxon>Viruses</taxon>
        <taxon>Duplodnaviria</taxon>
        <taxon>Heunggongvirae</taxon>
        <taxon>Uroviricota</taxon>
        <taxon>Caudoviricetes</taxon>
        <taxon>Mesyanzhinovviridae</taxon>
        <taxon>Rabinowitzvirinae</taxon>
        <taxon>Vojvodinavirus</taxon>
        <taxon>Vojvodinavirus CN1</taxon>
        <taxon>Bordetella virus CN1</taxon>
    </lineage>
</organism>
<proteinExistence type="predicted"/>
<name>A0A2D0W8X2_9CAUD</name>
<evidence type="ECO:0000313" key="1">
    <source>
        <dbReference type="EMBL" id="APL99107.1"/>
    </source>
</evidence>
<gene>
    <name evidence="1" type="ORF">LK3_76</name>
</gene>
<accession>A0A2D0W8X2</accession>
<reference evidence="1" key="1">
    <citation type="submission" date="2016-10" db="EMBL/GenBank/DDBJ databases">
        <title>vB_BbrS_LK3 siphovirus of Bordetella bronchiseptica: our friend or foe?</title>
        <authorList>
            <person name="Petrovic A."/>
            <person name="Doffkay Z."/>
            <person name="Rakhely G."/>
            <person name="Knezevic P."/>
        </authorList>
    </citation>
    <scope>NUCLEOTIDE SEQUENCE [LARGE SCALE GENOMIC DNA]</scope>
</reference>
<sequence>MKQRLIDQAKRALVRRLRTRHQMVKPTPTQGLFNFRCHENCVQYVRDRPGEALGIVETIYVDGECPILHYLVHDFDAGEYLEVTLGWTATLHEYYLIRPVHPSDFDRIHSEFSRSRADWCDEFVGWFGRKVLRIKPEDVL</sequence>
<dbReference type="EMBL" id="KX961385">
    <property type="protein sequence ID" value="APL99107.1"/>
    <property type="molecule type" value="Genomic_DNA"/>
</dbReference>